<organism evidence="3 4">
    <name type="scientific">Paenibacillus terricola</name>
    <dbReference type="NCBI Taxonomy" id="2763503"/>
    <lineage>
        <taxon>Bacteria</taxon>
        <taxon>Bacillati</taxon>
        <taxon>Bacillota</taxon>
        <taxon>Bacilli</taxon>
        <taxon>Bacillales</taxon>
        <taxon>Paenibacillaceae</taxon>
        <taxon>Paenibacillus</taxon>
    </lineage>
</organism>
<dbReference type="SUPFAM" id="SSF54427">
    <property type="entry name" value="NTF2-like"/>
    <property type="match status" value="1"/>
</dbReference>
<evidence type="ECO:0000256" key="2">
    <source>
        <dbReference type="SAM" id="SignalP"/>
    </source>
</evidence>
<dbReference type="RefSeq" id="WP_191203347.1">
    <property type="nucleotide sequence ID" value="NZ_JACXZA010000002.1"/>
</dbReference>
<proteinExistence type="predicted"/>
<accession>A0ABR8MSX4</accession>
<sequence>MKNILVISSLIVLTLLAACSSVTDKQATSDDGKSVTTSSSTTTNKQPTTKAHAELLDERAYQGDELAAIKVINQRVSAFNERNVDNYAAAYTSDAASGIDQNIFQEMKTTITKLTTPKFIVVTKDGISVFVHESYQDSSFGPEGDTLYTLMKVDGKWKISGTD</sequence>
<dbReference type="EMBL" id="JACXZA010000002">
    <property type="protein sequence ID" value="MBD3919077.1"/>
    <property type="molecule type" value="Genomic_DNA"/>
</dbReference>
<evidence type="ECO:0000256" key="1">
    <source>
        <dbReference type="SAM" id="MobiDB-lite"/>
    </source>
</evidence>
<evidence type="ECO:0008006" key="5">
    <source>
        <dbReference type="Google" id="ProtNLM"/>
    </source>
</evidence>
<feature type="compositionally biased region" description="Low complexity" evidence="1">
    <location>
        <begin position="34"/>
        <end position="49"/>
    </location>
</feature>
<feature type="signal peptide" evidence="2">
    <location>
        <begin position="1"/>
        <end position="17"/>
    </location>
</feature>
<feature type="region of interest" description="Disordered" evidence="1">
    <location>
        <begin position="26"/>
        <end position="49"/>
    </location>
</feature>
<dbReference type="Proteomes" id="UP000609346">
    <property type="component" value="Unassembled WGS sequence"/>
</dbReference>
<dbReference type="InterPro" id="IPR032710">
    <property type="entry name" value="NTF2-like_dom_sf"/>
</dbReference>
<name>A0ABR8MSX4_9BACL</name>
<dbReference type="PROSITE" id="PS51257">
    <property type="entry name" value="PROKAR_LIPOPROTEIN"/>
    <property type="match status" value="1"/>
</dbReference>
<keyword evidence="2" id="KW-0732">Signal</keyword>
<keyword evidence="4" id="KW-1185">Reference proteome</keyword>
<gene>
    <name evidence="3" type="ORF">H8B09_09950</name>
</gene>
<evidence type="ECO:0000313" key="4">
    <source>
        <dbReference type="Proteomes" id="UP000609346"/>
    </source>
</evidence>
<feature type="chain" id="PRO_5045675641" description="DUF4878 domain-containing protein" evidence="2">
    <location>
        <begin position="18"/>
        <end position="163"/>
    </location>
</feature>
<evidence type="ECO:0000313" key="3">
    <source>
        <dbReference type="EMBL" id="MBD3919077.1"/>
    </source>
</evidence>
<protein>
    <recommendedName>
        <fullName evidence="5">DUF4878 domain-containing protein</fullName>
    </recommendedName>
</protein>
<reference evidence="3 4" key="1">
    <citation type="submission" date="2020-09" db="EMBL/GenBank/DDBJ databases">
        <title>Paenibacillus sp. strain PR3 16S rRNA gene Genome sequencing and assembly.</title>
        <authorList>
            <person name="Kim J."/>
        </authorList>
    </citation>
    <scope>NUCLEOTIDE SEQUENCE [LARGE SCALE GENOMIC DNA]</scope>
    <source>
        <strain evidence="3 4">PR3</strain>
    </source>
</reference>
<comment type="caution">
    <text evidence="3">The sequence shown here is derived from an EMBL/GenBank/DDBJ whole genome shotgun (WGS) entry which is preliminary data.</text>
</comment>